<evidence type="ECO:0000313" key="3">
    <source>
        <dbReference type="Proteomes" id="UP000499080"/>
    </source>
</evidence>
<proteinExistence type="predicted"/>
<dbReference type="AlphaFoldDB" id="A0A4Y1ZPG5"/>
<dbReference type="Proteomes" id="UP000499080">
    <property type="component" value="Unassembled WGS sequence"/>
</dbReference>
<feature type="region of interest" description="Disordered" evidence="1">
    <location>
        <begin position="1"/>
        <end position="24"/>
    </location>
</feature>
<gene>
    <name evidence="2" type="ORF">AVEN_136157_1</name>
</gene>
<reference evidence="2 3" key="1">
    <citation type="journal article" date="2019" name="Sci. Rep.">
        <title>Orb-weaving spider Araneus ventricosus genome elucidates the spidroin gene catalogue.</title>
        <authorList>
            <person name="Kono N."/>
            <person name="Nakamura H."/>
            <person name="Ohtoshi R."/>
            <person name="Moran D.A.P."/>
            <person name="Shinohara A."/>
            <person name="Yoshida Y."/>
            <person name="Fujiwara M."/>
            <person name="Mori M."/>
            <person name="Tomita M."/>
            <person name="Arakawa K."/>
        </authorList>
    </citation>
    <scope>NUCLEOTIDE SEQUENCE [LARGE SCALE GENOMIC DNA]</scope>
</reference>
<organism evidence="2 3">
    <name type="scientific">Araneus ventricosus</name>
    <name type="common">Orbweaver spider</name>
    <name type="synonym">Epeira ventricosa</name>
    <dbReference type="NCBI Taxonomy" id="182803"/>
    <lineage>
        <taxon>Eukaryota</taxon>
        <taxon>Metazoa</taxon>
        <taxon>Ecdysozoa</taxon>
        <taxon>Arthropoda</taxon>
        <taxon>Chelicerata</taxon>
        <taxon>Arachnida</taxon>
        <taxon>Araneae</taxon>
        <taxon>Araneomorphae</taxon>
        <taxon>Entelegynae</taxon>
        <taxon>Araneoidea</taxon>
        <taxon>Araneidae</taxon>
        <taxon>Araneus</taxon>
    </lineage>
</organism>
<sequence length="85" mass="9692">MSKSPLSSPSSGRREDDPRPPCSGRRCLKRGWSWNAQIMPGCRQEDNGRTNKLVWGIEKKNREPISESLYKEIHAGSAEMTYKVQ</sequence>
<evidence type="ECO:0000256" key="1">
    <source>
        <dbReference type="SAM" id="MobiDB-lite"/>
    </source>
</evidence>
<feature type="compositionally biased region" description="Low complexity" evidence="1">
    <location>
        <begin position="1"/>
        <end position="11"/>
    </location>
</feature>
<keyword evidence="3" id="KW-1185">Reference proteome</keyword>
<comment type="caution">
    <text evidence="2">The sequence shown here is derived from an EMBL/GenBank/DDBJ whole genome shotgun (WGS) entry which is preliminary data.</text>
</comment>
<name>A0A4Y1ZPG5_ARAVE</name>
<evidence type="ECO:0000313" key="2">
    <source>
        <dbReference type="EMBL" id="GBL60677.1"/>
    </source>
</evidence>
<dbReference type="EMBL" id="BGPR01076354">
    <property type="protein sequence ID" value="GBL60677.1"/>
    <property type="molecule type" value="Genomic_DNA"/>
</dbReference>
<accession>A0A4Y1ZPG5</accession>
<protein>
    <submittedName>
        <fullName evidence="2">Uncharacterized protein</fullName>
    </submittedName>
</protein>